<comment type="similarity">
    <text evidence="1">Belongs to the RecJ family.</text>
</comment>
<keyword evidence="5 10" id="KW-0269">Exonuclease</keyword>
<dbReference type="Gene3D" id="3.10.310.30">
    <property type="match status" value="1"/>
</dbReference>
<feature type="domain" description="DHHA1" evidence="7">
    <location>
        <begin position="344"/>
        <end position="439"/>
    </location>
</feature>
<evidence type="ECO:0000256" key="2">
    <source>
        <dbReference type="ARBA" id="ARBA00019841"/>
    </source>
</evidence>
<keyword evidence="11" id="KW-1185">Reference proteome</keyword>
<feature type="domain" description="RecJ OB" evidence="9">
    <location>
        <begin position="452"/>
        <end position="558"/>
    </location>
</feature>
<dbReference type="PANTHER" id="PTHR30255">
    <property type="entry name" value="SINGLE-STRANDED-DNA-SPECIFIC EXONUCLEASE RECJ"/>
    <property type="match status" value="1"/>
</dbReference>
<keyword evidence="4" id="KW-0378">Hydrolase</keyword>
<dbReference type="InterPro" id="IPR004610">
    <property type="entry name" value="RecJ"/>
</dbReference>
<feature type="domain" description="Single-stranded-DNA-specific exonuclease RecJ C-terminal" evidence="8">
    <location>
        <begin position="570"/>
        <end position="728"/>
    </location>
</feature>
<dbReference type="InterPro" id="IPR051673">
    <property type="entry name" value="SSDNA_exonuclease_RecJ"/>
</dbReference>
<protein>
    <recommendedName>
        <fullName evidence="2">Single-stranded-DNA-specific exonuclease RecJ</fullName>
    </recommendedName>
</protein>
<evidence type="ECO:0000259" key="8">
    <source>
        <dbReference type="Pfam" id="PF10141"/>
    </source>
</evidence>
<dbReference type="GO" id="GO:0006310">
    <property type="term" value="P:DNA recombination"/>
    <property type="evidence" value="ECO:0007669"/>
    <property type="project" value="InterPro"/>
</dbReference>
<evidence type="ECO:0000259" key="6">
    <source>
        <dbReference type="Pfam" id="PF01368"/>
    </source>
</evidence>
<dbReference type="GO" id="GO:0006281">
    <property type="term" value="P:DNA repair"/>
    <property type="evidence" value="ECO:0007669"/>
    <property type="project" value="InterPro"/>
</dbReference>
<dbReference type="GO" id="GO:0003676">
    <property type="term" value="F:nucleic acid binding"/>
    <property type="evidence" value="ECO:0007669"/>
    <property type="project" value="InterPro"/>
</dbReference>
<gene>
    <name evidence="10" type="primary">recJ</name>
    <name evidence="10" type="ORF">FEZ08_06435</name>
</gene>
<dbReference type="SUPFAM" id="SSF64182">
    <property type="entry name" value="DHH phosphoesterases"/>
    <property type="match status" value="1"/>
</dbReference>
<dbReference type="InterPro" id="IPR003156">
    <property type="entry name" value="DHHA1_dom"/>
</dbReference>
<dbReference type="RefSeq" id="WP_138190891.1">
    <property type="nucleotide sequence ID" value="NZ_VBWP01000004.1"/>
</dbReference>
<dbReference type="InterPro" id="IPR041122">
    <property type="entry name" value="RecJ_OB"/>
</dbReference>
<dbReference type="FunCoup" id="A0A5R8QDH5">
    <property type="interactions" value="344"/>
</dbReference>
<accession>A0A5R8QDH5</accession>
<dbReference type="NCBIfam" id="TIGR00644">
    <property type="entry name" value="recJ"/>
    <property type="match status" value="1"/>
</dbReference>
<dbReference type="Pfam" id="PF01368">
    <property type="entry name" value="DHH"/>
    <property type="match status" value="1"/>
</dbReference>
<dbReference type="Proteomes" id="UP000306912">
    <property type="component" value="Unassembled WGS sequence"/>
</dbReference>
<proteinExistence type="inferred from homology"/>
<evidence type="ECO:0000313" key="10">
    <source>
        <dbReference type="EMBL" id="TLG74340.1"/>
    </source>
</evidence>
<feature type="domain" description="DDH" evidence="6">
    <location>
        <begin position="84"/>
        <end position="226"/>
    </location>
</feature>
<evidence type="ECO:0000259" key="9">
    <source>
        <dbReference type="Pfam" id="PF17768"/>
    </source>
</evidence>
<dbReference type="GO" id="GO:0008409">
    <property type="term" value="F:5'-3' exonuclease activity"/>
    <property type="evidence" value="ECO:0007669"/>
    <property type="project" value="InterPro"/>
</dbReference>
<keyword evidence="3" id="KW-0540">Nuclease</keyword>
<evidence type="ECO:0000259" key="7">
    <source>
        <dbReference type="Pfam" id="PF02272"/>
    </source>
</evidence>
<comment type="caution">
    <text evidence="10">The sequence shown here is derived from an EMBL/GenBank/DDBJ whole genome shotgun (WGS) entry which is preliminary data.</text>
</comment>
<dbReference type="InParanoid" id="A0A5R8QDH5"/>
<evidence type="ECO:0000313" key="11">
    <source>
        <dbReference type="Proteomes" id="UP000306912"/>
    </source>
</evidence>
<dbReference type="Pfam" id="PF17768">
    <property type="entry name" value="RecJ_OB"/>
    <property type="match status" value="1"/>
</dbReference>
<sequence>MLESRMKWQMPDEEINEEVRKIAKKWKLPEWVANLISGRGYHSEAEIQQFLHPSIDQLHDPTLFDVMSDVKQSIALAIEAGAHIRIVGDYDADGICSTTILYMAIDELGGFVDYVIPNRFVDGYGMNTAIVEAAHNEQVDMLITVDNGIGALDAVALAKSYGMQVIVTDHHTIGEQLPAADFILHPELGNYPFKPLCGAGVALKLAQSLLELPEPCTSMLALAAIATVADIMPLVDENRAIVTLGMAALQAGTIPAVKMLMKIAGASSVDSQTLGFIIGPRLNALGRIEDAAPAVDFMLSQDNDELQQFAEHMEAINTERKSIQTKIHNQALAQITADTYFDEQSFIVLYQSDWHEGILGIVASKLMHEFGKPVVLLCDSEEPGIIKGSARSFDTISIYDSFSAASDLLEKFGGHTNAGGLSLKKENLPLFIERLNLFFIEQDYPRQQELRIDVVGNISDFTPDTISMLSLLEPFGNGNEQPIVALLNQKVKSMSQIGQQKDHLKIMLTGNKEQLDVVGFGFGHYLSKISPNSLIDVVGTIGINEWNQSRRAQLMLKDIRIEDIQVFDFRSKKNNGVNRKDWSKDALEIADYPESIDELRARIDASQASNFYITVTDQDDSFFDAQFEHKIFKQSYAIIYHIKSFSLDDREVLKIFEQHRINSSMLTVILQVFFELEFVIIKDRDVFYNENNQKRQLSESPAYNMFIEQRKVKELLSYSPAGDLYQFIKTIKKEVK</sequence>
<dbReference type="Pfam" id="PF10141">
    <property type="entry name" value="ssDNA-exonuc_C"/>
    <property type="match status" value="1"/>
</dbReference>
<dbReference type="OrthoDB" id="9809852at2"/>
<dbReference type="InterPro" id="IPR001667">
    <property type="entry name" value="DDH_dom"/>
</dbReference>
<evidence type="ECO:0000256" key="1">
    <source>
        <dbReference type="ARBA" id="ARBA00005915"/>
    </source>
</evidence>
<evidence type="ECO:0000256" key="3">
    <source>
        <dbReference type="ARBA" id="ARBA00022722"/>
    </source>
</evidence>
<organism evidence="10 11">
    <name type="scientific">Culicoidibacter larvae</name>
    <dbReference type="NCBI Taxonomy" id="2579976"/>
    <lineage>
        <taxon>Bacteria</taxon>
        <taxon>Bacillati</taxon>
        <taxon>Bacillota</taxon>
        <taxon>Culicoidibacteria</taxon>
        <taxon>Culicoidibacterales</taxon>
        <taxon>Culicoidibacteraceae</taxon>
        <taxon>Culicoidibacter</taxon>
    </lineage>
</organism>
<dbReference type="AlphaFoldDB" id="A0A5R8QDH5"/>
<reference evidence="10 11" key="1">
    <citation type="submission" date="2019-05" db="EMBL/GenBank/DDBJ databases">
        <title>Culicoidintestinum kansasii gen. nov., sp. nov. from the gastrointestinal tract of the biting midge, Culicoides sonorensis.</title>
        <authorList>
            <person name="Neupane S."/>
            <person name="Ghosh A."/>
            <person name="Gunther S."/>
            <person name="Martin K."/>
            <person name="Zurek L."/>
        </authorList>
    </citation>
    <scope>NUCLEOTIDE SEQUENCE [LARGE SCALE GENOMIC DNA]</scope>
    <source>
        <strain evidence="10 11">CS-1</strain>
    </source>
</reference>
<evidence type="ECO:0000256" key="4">
    <source>
        <dbReference type="ARBA" id="ARBA00022801"/>
    </source>
</evidence>
<dbReference type="InterPro" id="IPR018779">
    <property type="entry name" value="RecJ_C"/>
</dbReference>
<dbReference type="Pfam" id="PF02272">
    <property type="entry name" value="DHHA1"/>
    <property type="match status" value="1"/>
</dbReference>
<dbReference type="InterPro" id="IPR038763">
    <property type="entry name" value="DHH_sf"/>
</dbReference>
<dbReference type="Gene3D" id="3.90.1640.30">
    <property type="match status" value="1"/>
</dbReference>
<dbReference type="EMBL" id="VBWP01000004">
    <property type="protein sequence ID" value="TLG74340.1"/>
    <property type="molecule type" value="Genomic_DNA"/>
</dbReference>
<dbReference type="PANTHER" id="PTHR30255:SF2">
    <property type="entry name" value="SINGLE-STRANDED-DNA-SPECIFIC EXONUCLEASE RECJ"/>
    <property type="match status" value="1"/>
</dbReference>
<name>A0A5R8QDH5_9FIRM</name>
<evidence type="ECO:0000256" key="5">
    <source>
        <dbReference type="ARBA" id="ARBA00022839"/>
    </source>
</evidence>